<organism evidence="4 5">
    <name type="scientific">Astyanax mexicanus</name>
    <name type="common">Blind cave fish</name>
    <name type="synonym">Astyanax fasciatus mexicanus</name>
    <dbReference type="NCBI Taxonomy" id="7994"/>
    <lineage>
        <taxon>Eukaryota</taxon>
        <taxon>Metazoa</taxon>
        <taxon>Chordata</taxon>
        <taxon>Craniata</taxon>
        <taxon>Vertebrata</taxon>
        <taxon>Euteleostomi</taxon>
        <taxon>Actinopterygii</taxon>
        <taxon>Neopterygii</taxon>
        <taxon>Teleostei</taxon>
        <taxon>Ostariophysi</taxon>
        <taxon>Characiformes</taxon>
        <taxon>Characoidei</taxon>
        <taxon>Acestrorhamphidae</taxon>
        <taxon>Acestrorhamphinae</taxon>
        <taxon>Astyanax</taxon>
    </lineage>
</organism>
<dbReference type="Gene3D" id="3.10.100.10">
    <property type="entry name" value="Mannose-Binding Protein A, subunit A"/>
    <property type="match status" value="1"/>
</dbReference>
<feature type="chain" id="PRO_5044588447" description="C-type lectin domain-containing protein" evidence="2">
    <location>
        <begin position="21"/>
        <end position="159"/>
    </location>
</feature>
<dbReference type="PANTHER" id="PTHR45784">
    <property type="entry name" value="C-TYPE LECTIN DOMAIN FAMILY 20 MEMBER A-RELATED"/>
    <property type="match status" value="1"/>
</dbReference>
<evidence type="ECO:0000256" key="1">
    <source>
        <dbReference type="ARBA" id="ARBA00023157"/>
    </source>
</evidence>
<accession>A0A3B1KC16</accession>
<dbReference type="AlphaFoldDB" id="A0A3B1KC16"/>
<dbReference type="SUPFAM" id="SSF56436">
    <property type="entry name" value="C-type lectin-like"/>
    <property type="match status" value="1"/>
</dbReference>
<dbReference type="Pfam" id="PF00059">
    <property type="entry name" value="Lectin_C"/>
    <property type="match status" value="1"/>
</dbReference>
<proteinExistence type="predicted"/>
<reference evidence="4" key="3">
    <citation type="submission" date="2025-05" db="UniProtKB">
        <authorList>
            <consortium name="Ensembl"/>
        </authorList>
    </citation>
    <scope>IDENTIFICATION</scope>
</reference>
<keyword evidence="5" id="KW-1185">Reference proteome</keyword>
<protein>
    <recommendedName>
        <fullName evidence="3">C-type lectin domain-containing protein</fullName>
    </recommendedName>
</protein>
<keyword evidence="2" id="KW-0732">Signal</keyword>
<feature type="domain" description="C-type lectin" evidence="3">
    <location>
        <begin position="21"/>
        <end position="142"/>
    </location>
</feature>
<dbReference type="GeneTree" id="ENSGT01150000286973"/>
<reference evidence="5" key="2">
    <citation type="journal article" date="2014" name="Nat. Commun.">
        <title>The cavefish genome reveals candidate genes for eye loss.</title>
        <authorList>
            <person name="McGaugh S.E."/>
            <person name="Gross J.B."/>
            <person name="Aken B."/>
            <person name="Blin M."/>
            <person name="Borowsky R."/>
            <person name="Chalopin D."/>
            <person name="Hinaux H."/>
            <person name="Jeffery W.R."/>
            <person name="Keene A."/>
            <person name="Ma L."/>
            <person name="Minx P."/>
            <person name="Murphy D."/>
            <person name="O'Quin K.E."/>
            <person name="Retaux S."/>
            <person name="Rohner N."/>
            <person name="Searle S.M."/>
            <person name="Stahl B.A."/>
            <person name="Tabin C."/>
            <person name="Volff J.N."/>
            <person name="Yoshizawa M."/>
            <person name="Warren W.C."/>
        </authorList>
    </citation>
    <scope>NUCLEOTIDE SEQUENCE [LARGE SCALE GENOMIC DNA]</scope>
    <source>
        <strain evidence="5">female</strain>
    </source>
</reference>
<evidence type="ECO:0000259" key="3">
    <source>
        <dbReference type="PROSITE" id="PS50041"/>
    </source>
</evidence>
<dbReference type="PROSITE" id="PS00615">
    <property type="entry name" value="C_TYPE_LECTIN_1"/>
    <property type="match status" value="1"/>
</dbReference>
<evidence type="ECO:0000313" key="5">
    <source>
        <dbReference type="Proteomes" id="UP000018467"/>
    </source>
</evidence>
<dbReference type="SMART" id="SM00034">
    <property type="entry name" value="CLECT"/>
    <property type="match status" value="1"/>
</dbReference>
<dbReference type="InterPro" id="IPR016187">
    <property type="entry name" value="CTDL_fold"/>
</dbReference>
<dbReference type="InterPro" id="IPR016186">
    <property type="entry name" value="C-type_lectin-like/link_sf"/>
</dbReference>
<dbReference type="PROSITE" id="PS50041">
    <property type="entry name" value="C_TYPE_LECTIN_2"/>
    <property type="match status" value="1"/>
</dbReference>
<sequence>MDQKWISVFLLFSAVCGVSPYVPHRYHFVNQSKNWTEAQNYCRQNYTDLATINNMEEMKKLNETLKGKGGEFVWIGLNRGNTGRWQWSLADGTFYSVENSYKNWSSGEPNNAGEGGEFCVAMKKDTTWFDDGCGKSHTFVCFDGKNYFCRYRLIKNMVT</sequence>
<dbReference type="InterPro" id="IPR001304">
    <property type="entry name" value="C-type_lectin-like"/>
</dbReference>
<dbReference type="Ensembl" id="ENSAMXT00000041715.1">
    <property type="protein sequence ID" value="ENSAMXP00000051610.1"/>
    <property type="gene ID" value="ENSAMXG00000031466.1"/>
</dbReference>
<feature type="signal peptide" evidence="2">
    <location>
        <begin position="1"/>
        <end position="20"/>
    </location>
</feature>
<evidence type="ECO:0000313" key="4">
    <source>
        <dbReference type="Ensembl" id="ENSAMXP00000051610.1"/>
    </source>
</evidence>
<dbReference type="Proteomes" id="UP000018467">
    <property type="component" value="Unassembled WGS sequence"/>
</dbReference>
<dbReference type="Bgee" id="ENSAMXG00000031466">
    <property type="expression patterns" value="Expressed in kidney and 1 other cell type or tissue"/>
</dbReference>
<name>A0A3B1KC16_ASTMX</name>
<evidence type="ECO:0000256" key="2">
    <source>
        <dbReference type="SAM" id="SignalP"/>
    </source>
</evidence>
<dbReference type="PANTHER" id="PTHR45784:SF3">
    <property type="entry name" value="C-TYPE LECTIN DOMAIN FAMILY 4 MEMBER K-LIKE-RELATED"/>
    <property type="match status" value="1"/>
</dbReference>
<keyword evidence="1" id="KW-1015">Disulfide bond</keyword>
<dbReference type="Ensembl" id="ENSAMXT00000052942.1">
    <property type="protein sequence ID" value="ENSAMXP00000038998.1"/>
    <property type="gene ID" value="ENSAMXG00000031466.1"/>
</dbReference>
<reference evidence="5" key="1">
    <citation type="submission" date="2013-03" db="EMBL/GenBank/DDBJ databases">
        <authorList>
            <person name="Jeffery W."/>
            <person name="Warren W."/>
            <person name="Wilson R.K."/>
        </authorList>
    </citation>
    <scope>NUCLEOTIDE SEQUENCE</scope>
    <source>
        <strain evidence="5">female</strain>
    </source>
</reference>
<dbReference type="InterPro" id="IPR018378">
    <property type="entry name" value="C-type_lectin_CS"/>
</dbReference>